<dbReference type="GO" id="GO:0005829">
    <property type="term" value="C:cytosol"/>
    <property type="evidence" value="ECO:0007669"/>
    <property type="project" value="TreeGrafter"/>
</dbReference>
<evidence type="ECO:0000256" key="2">
    <source>
        <dbReference type="ARBA" id="ARBA00022741"/>
    </source>
</evidence>
<dbReference type="InterPro" id="IPR027417">
    <property type="entry name" value="P-loop_NTPase"/>
</dbReference>
<gene>
    <name evidence="13" type="ORF">CWE10_05475</name>
</gene>
<evidence type="ECO:0000259" key="12">
    <source>
        <dbReference type="PROSITE" id="PS51198"/>
    </source>
</evidence>
<proteinExistence type="inferred from homology"/>
<dbReference type="GO" id="GO:0043138">
    <property type="term" value="F:3'-5' DNA helicase activity"/>
    <property type="evidence" value="ECO:0007669"/>
    <property type="project" value="UniProtKB-EC"/>
</dbReference>
<evidence type="ECO:0000256" key="3">
    <source>
        <dbReference type="ARBA" id="ARBA00022801"/>
    </source>
</evidence>
<dbReference type="EC" id="5.6.2.4" evidence="9"/>
<dbReference type="GO" id="GO:0033202">
    <property type="term" value="C:DNA helicase complex"/>
    <property type="evidence" value="ECO:0007669"/>
    <property type="project" value="TreeGrafter"/>
</dbReference>
<evidence type="ECO:0000256" key="10">
    <source>
        <dbReference type="ARBA" id="ARBA00048988"/>
    </source>
</evidence>
<keyword evidence="2 11" id="KW-0547">Nucleotide-binding</keyword>
<evidence type="ECO:0000313" key="13">
    <source>
        <dbReference type="EMBL" id="MBY6275663.1"/>
    </source>
</evidence>
<evidence type="ECO:0000256" key="11">
    <source>
        <dbReference type="PROSITE-ProRule" id="PRU00560"/>
    </source>
</evidence>
<feature type="binding site" evidence="11">
    <location>
        <begin position="24"/>
        <end position="31"/>
    </location>
    <ligand>
        <name>ATP</name>
        <dbReference type="ChEBI" id="CHEBI:30616"/>
    </ligand>
</feature>
<accession>A0A953LFX6</accession>
<dbReference type="Pfam" id="PF13361">
    <property type="entry name" value="UvrD_C"/>
    <property type="match status" value="1"/>
</dbReference>
<reference evidence="13" key="1">
    <citation type="submission" date="2017-11" db="EMBL/GenBank/DDBJ databases">
        <title>Three new genomes from thermophilic consortium.</title>
        <authorList>
            <person name="Quaggio R."/>
            <person name="Amgarten D."/>
            <person name="Setubal J.C."/>
        </authorList>
    </citation>
    <scope>NUCLEOTIDE SEQUENCE</scope>
    <source>
        <strain evidence="13">ZCTH01-B2</strain>
    </source>
</reference>
<feature type="domain" description="UvrD-like helicase ATP-binding" evidence="12">
    <location>
        <begin position="3"/>
        <end position="311"/>
    </location>
</feature>
<dbReference type="GO" id="GO:0005524">
    <property type="term" value="F:ATP binding"/>
    <property type="evidence" value="ECO:0007669"/>
    <property type="project" value="UniProtKB-UniRule"/>
</dbReference>
<dbReference type="RefSeq" id="WP_273378582.1">
    <property type="nucleotide sequence ID" value="NZ_PIUK01000034.1"/>
</dbReference>
<dbReference type="PROSITE" id="PS51198">
    <property type="entry name" value="UVRD_HELICASE_ATP_BIND"/>
    <property type="match status" value="1"/>
</dbReference>
<sequence>MTITLRPDQEEVVRYRGGYMAVPAVPGAGKTTVLAYLAADLIAEGRHLPGRILIVTYTNSAVGNFKNRIGQFLEARGLPRAGFEVRTIHSLAVQIVRERPEAIGWPDTFAVLDEVRRRTLVNALTAGWIAAHRDTWEALVREDVRNRDQALARWAEHTPELMSRLIQSFKARQLSPDDALSLTRGLPDTEPLRWAAEIYRDYQRALAREGLVDFDDMMLGAYRLLTGEPDLLERLRQRWTYVFEDEAQDSYRLQEQVLRLLAGPGGNFVRVGDPNQAIMGSFTTAEPALFRAFIREPGVDVRPLTMAGRSSQEIIDLANELVRWTCQDYPEPGCRDALEPQYIQRVPRGMGQSNPEPEGRRVLVRDFPAYEEEMDRIAGLAARSVRLYPEATVGVLLPTHAMVDRMLALLRDREAPAIPVGRTAPLERLRLGSDLLAALAFLAAPHVPERRAAAARLEPYLDRWLADAVQPADVLLLRMAADLRLSGEDLALAQYLALRARRLLDEEPLYGPGDVARELADALGRSGWLADALYDRQGFEPQPGVVYVTTCHAAKGLEWDTVYVAGLTRGFFTGGLRDRTLSEQWSLVPGQVNPEARALALLDQLAGAAEVPDDPGAAAKREQIAEKIRLLYVAITRARRNLMLSYHWRNERGYETSPPPAVVRLRQFVQARR</sequence>
<evidence type="ECO:0000256" key="5">
    <source>
        <dbReference type="ARBA" id="ARBA00022840"/>
    </source>
</evidence>
<dbReference type="AlphaFoldDB" id="A0A953LFX6"/>
<dbReference type="Proteomes" id="UP000732377">
    <property type="component" value="Unassembled WGS sequence"/>
</dbReference>
<comment type="similarity">
    <text evidence="1">Belongs to the helicase family. UvrD subfamily.</text>
</comment>
<dbReference type="InterPro" id="IPR000212">
    <property type="entry name" value="DNA_helicase_UvrD/REP"/>
</dbReference>
<name>A0A953LFX6_SYMTR</name>
<dbReference type="Pfam" id="PF00580">
    <property type="entry name" value="UvrD-helicase"/>
    <property type="match status" value="1"/>
</dbReference>
<evidence type="ECO:0000256" key="1">
    <source>
        <dbReference type="ARBA" id="ARBA00009922"/>
    </source>
</evidence>
<evidence type="ECO:0000313" key="14">
    <source>
        <dbReference type="Proteomes" id="UP000732377"/>
    </source>
</evidence>
<dbReference type="InterPro" id="IPR014017">
    <property type="entry name" value="DNA_helicase_UvrD-like_C"/>
</dbReference>
<dbReference type="GO" id="GO:0000725">
    <property type="term" value="P:recombinational repair"/>
    <property type="evidence" value="ECO:0007669"/>
    <property type="project" value="TreeGrafter"/>
</dbReference>
<dbReference type="InterPro" id="IPR014016">
    <property type="entry name" value="UvrD-like_ATP-bd"/>
</dbReference>
<keyword evidence="6" id="KW-0238">DNA-binding</keyword>
<protein>
    <recommendedName>
        <fullName evidence="9">DNA 3'-5' helicase</fullName>
        <ecNumber evidence="9">5.6.2.4</ecNumber>
    </recommendedName>
</protein>
<keyword evidence="7" id="KW-0413">Isomerase</keyword>
<dbReference type="GO" id="GO:0003677">
    <property type="term" value="F:DNA binding"/>
    <property type="evidence" value="ECO:0007669"/>
    <property type="project" value="UniProtKB-KW"/>
</dbReference>
<dbReference type="SUPFAM" id="SSF52540">
    <property type="entry name" value="P-loop containing nucleoside triphosphate hydrolases"/>
    <property type="match status" value="1"/>
</dbReference>
<evidence type="ECO:0000256" key="7">
    <source>
        <dbReference type="ARBA" id="ARBA00023235"/>
    </source>
</evidence>
<dbReference type="EMBL" id="PIUK01000034">
    <property type="protein sequence ID" value="MBY6275663.1"/>
    <property type="molecule type" value="Genomic_DNA"/>
</dbReference>
<dbReference type="GO" id="GO:0016787">
    <property type="term" value="F:hydrolase activity"/>
    <property type="evidence" value="ECO:0007669"/>
    <property type="project" value="UniProtKB-UniRule"/>
</dbReference>
<dbReference type="Gene3D" id="3.40.50.300">
    <property type="entry name" value="P-loop containing nucleotide triphosphate hydrolases"/>
    <property type="match status" value="2"/>
</dbReference>
<evidence type="ECO:0000256" key="9">
    <source>
        <dbReference type="ARBA" id="ARBA00034808"/>
    </source>
</evidence>
<comment type="catalytic activity">
    <reaction evidence="8">
        <text>Couples ATP hydrolysis with the unwinding of duplex DNA by translocating in the 3'-5' direction.</text>
        <dbReference type="EC" id="5.6.2.4"/>
    </reaction>
</comment>
<comment type="caution">
    <text evidence="13">The sequence shown here is derived from an EMBL/GenBank/DDBJ whole genome shotgun (WGS) entry which is preliminary data.</text>
</comment>
<dbReference type="InterPro" id="IPR013986">
    <property type="entry name" value="DExx_box_DNA_helicase_dom_sf"/>
</dbReference>
<keyword evidence="5 11" id="KW-0067">ATP-binding</keyword>
<organism evidence="13 14">
    <name type="scientific">Symbiobacterium thermophilum</name>
    <dbReference type="NCBI Taxonomy" id="2734"/>
    <lineage>
        <taxon>Bacteria</taxon>
        <taxon>Bacillati</taxon>
        <taxon>Bacillota</taxon>
        <taxon>Clostridia</taxon>
        <taxon>Eubacteriales</taxon>
        <taxon>Symbiobacteriaceae</taxon>
        <taxon>Symbiobacterium</taxon>
    </lineage>
</organism>
<dbReference type="CDD" id="cd17932">
    <property type="entry name" value="DEXQc_UvrD"/>
    <property type="match status" value="1"/>
</dbReference>
<keyword evidence="3 11" id="KW-0378">Hydrolase</keyword>
<evidence type="ECO:0000256" key="6">
    <source>
        <dbReference type="ARBA" id="ARBA00023125"/>
    </source>
</evidence>
<dbReference type="PANTHER" id="PTHR11070">
    <property type="entry name" value="UVRD / RECB / PCRA DNA HELICASE FAMILY MEMBER"/>
    <property type="match status" value="1"/>
</dbReference>
<dbReference type="Gene3D" id="1.10.10.160">
    <property type="match status" value="1"/>
</dbReference>
<comment type="catalytic activity">
    <reaction evidence="10">
        <text>ATP + H2O = ADP + phosphate + H(+)</text>
        <dbReference type="Rhea" id="RHEA:13065"/>
        <dbReference type="ChEBI" id="CHEBI:15377"/>
        <dbReference type="ChEBI" id="CHEBI:15378"/>
        <dbReference type="ChEBI" id="CHEBI:30616"/>
        <dbReference type="ChEBI" id="CHEBI:43474"/>
        <dbReference type="ChEBI" id="CHEBI:456216"/>
        <dbReference type="EC" id="5.6.2.4"/>
    </reaction>
</comment>
<keyword evidence="4 11" id="KW-0347">Helicase</keyword>
<evidence type="ECO:0000256" key="4">
    <source>
        <dbReference type="ARBA" id="ARBA00022806"/>
    </source>
</evidence>
<evidence type="ECO:0000256" key="8">
    <source>
        <dbReference type="ARBA" id="ARBA00034617"/>
    </source>
</evidence>
<dbReference type="PANTHER" id="PTHR11070:SF2">
    <property type="entry name" value="ATP-DEPENDENT DNA HELICASE SRS2"/>
    <property type="match status" value="1"/>
</dbReference>